<name>A0A811V8A6_CERCA</name>
<gene>
    <name evidence="1" type="ORF">CCAP1982_LOCUS19362</name>
</gene>
<accession>A0A811V8A6</accession>
<sequence length="123" mass="13400">MSRQELRSTGGNCQGDTGRNRAAQLEIVKQIADSNHAAQQALITDHVTYGADHVTDHALISLLSYTDHVPLEAINKELSRHESNSQQAIIMELSCEESCCSAGNNQAAEQAGITQHSWQLSSR</sequence>
<keyword evidence="2" id="KW-1185">Reference proteome</keyword>
<dbReference type="Proteomes" id="UP000606786">
    <property type="component" value="Unassembled WGS sequence"/>
</dbReference>
<protein>
    <submittedName>
        <fullName evidence="1">(Mediterranean fruit fly) hypothetical protein</fullName>
    </submittedName>
</protein>
<organism evidence="1 2">
    <name type="scientific">Ceratitis capitata</name>
    <name type="common">Mediterranean fruit fly</name>
    <name type="synonym">Tephritis capitata</name>
    <dbReference type="NCBI Taxonomy" id="7213"/>
    <lineage>
        <taxon>Eukaryota</taxon>
        <taxon>Metazoa</taxon>
        <taxon>Ecdysozoa</taxon>
        <taxon>Arthropoda</taxon>
        <taxon>Hexapoda</taxon>
        <taxon>Insecta</taxon>
        <taxon>Pterygota</taxon>
        <taxon>Neoptera</taxon>
        <taxon>Endopterygota</taxon>
        <taxon>Diptera</taxon>
        <taxon>Brachycera</taxon>
        <taxon>Muscomorpha</taxon>
        <taxon>Tephritoidea</taxon>
        <taxon>Tephritidae</taxon>
        <taxon>Ceratitis</taxon>
        <taxon>Ceratitis</taxon>
    </lineage>
</organism>
<dbReference type="EMBL" id="CAJHJT010000051">
    <property type="protein sequence ID" value="CAD7011254.1"/>
    <property type="molecule type" value="Genomic_DNA"/>
</dbReference>
<comment type="caution">
    <text evidence="1">The sequence shown here is derived from an EMBL/GenBank/DDBJ whole genome shotgun (WGS) entry which is preliminary data.</text>
</comment>
<dbReference type="AlphaFoldDB" id="A0A811V8A6"/>
<reference evidence="1" key="1">
    <citation type="submission" date="2020-11" db="EMBL/GenBank/DDBJ databases">
        <authorList>
            <person name="Whitehead M."/>
        </authorList>
    </citation>
    <scope>NUCLEOTIDE SEQUENCE</scope>
    <source>
        <strain evidence="1">EGII</strain>
    </source>
</reference>
<proteinExistence type="predicted"/>
<evidence type="ECO:0000313" key="1">
    <source>
        <dbReference type="EMBL" id="CAD7011254.1"/>
    </source>
</evidence>
<evidence type="ECO:0000313" key="2">
    <source>
        <dbReference type="Proteomes" id="UP000606786"/>
    </source>
</evidence>